<dbReference type="Gene3D" id="2.10.260.10">
    <property type="match status" value="1"/>
</dbReference>
<dbReference type="EMBL" id="CP123967">
    <property type="protein sequence ID" value="WGT47211.1"/>
    <property type="molecule type" value="Genomic_DNA"/>
</dbReference>
<dbReference type="GO" id="GO:0003677">
    <property type="term" value="F:DNA binding"/>
    <property type="evidence" value="ECO:0007669"/>
    <property type="project" value="UniProtKB-KW"/>
</dbReference>
<evidence type="ECO:0000313" key="3">
    <source>
        <dbReference type="EMBL" id="WGT47211.1"/>
    </source>
</evidence>
<reference evidence="3 4" key="1">
    <citation type="journal article" date="2008" name="Int. J. Syst. Evol. Microbiol.">
        <title>Tessaracoccus flavescens sp. nov., isolated from marine sediment.</title>
        <authorList>
            <person name="Lee D.W."/>
            <person name="Lee S.D."/>
        </authorList>
    </citation>
    <scope>NUCLEOTIDE SEQUENCE [LARGE SCALE GENOMIC DNA]</scope>
    <source>
        <strain evidence="3 4">T21</strain>
    </source>
</reference>
<dbReference type="SUPFAM" id="SSF89447">
    <property type="entry name" value="AbrB/MazE/MraZ-like"/>
    <property type="match status" value="1"/>
</dbReference>
<dbReference type="InterPro" id="IPR007159">
    <property type="entry name" value="SpoVT-AbrB_dom"/>
</dbReference>
<sequence>MPHPNDPDKRFYGAITVSDRGQIVIPAQARRDFGIEVGDKLLVFGDLRHGIALAKADDVVARHPGAEAILGDGEPGTGTTLGDGEPGAD</sequence>
<evidence type="ECO:0000256" key="1">
    <source>
        <dbReference type="SAM" id="MobiDB-lite"/>
    </source>
</evidence>
<dbReference type="Proteomes" id="UP001244136">
    <property type="component" value="Chromosome"/>
</dbReference>
<organism evidence="3 4">
    <name type="scientific">Tessaracoccus lacteus</name>
    <dbReference type="NCBI Taxonomy" id="3041766"/>
    <lineage>
        <taxon>Bacteria</taxon>
        <taxon>Bacillati</taxon>
        <taxon>Actinomycetota</taxon>
        <taxon>Actinomycetes</taxon>
        <taxon>Propionibacteriales</taxon>
        <taxon>Propionibacteriaceae</taxon>
        <taxon>Tessaracoccus</taxon>
    </lineage>
</organism>
<protein>
    <submittedName>
        <fullName evidence="3">AbrB/MazE/SpoVT family DNA-binding domain-containing protein</fullName>
    </submittedName>
</protein>
<proteinExistence type="predicted"/>
<gene>
    <name evidence="3" type="ORF">QH948_14040</name>
</gene>
<evidence type="ECO:0000313" key="4">
    <source>
        <dbReference type="Proteomes" id="UP001244136"/>
    </source>
</evidence>
<keyword evidence="3" id="KW-0238">DNA-binding</keyword>
<dbReference type="InterPro" id="IPR037914">
    <property type="entry name" value="SpoVT-AbrB_sf"/>
</dbReference>
<name>A0ABY8PXK4_9ACTN</name>
<accession>A0ABY8PXK4</accession>
<dbReference type="Pfam" id="PF04014">
    <property type="entry name" value="MazE_antitoxin"/>
    <property type="match status" value="1"/>
</dbReference>
<feature type="region of interest" description="Disordered" evidence="1">
    <location>
        <begin position="66"/>
        <end position="89"/>
    </location>
</feature>
<evidence type="ECO:0000259" key="2">
    <source>
        <dbReference type="SMART" id="SM00966"/>
    </source>
</evidence>
<feature type="compositionally biased region" description="Gly residues" evidence="1">
    <location>
        <begin position="73"/>
        <end position="89"/>
    </location>
</feature>
<dbReference type="SMART" id="SM00966">
    <property type="entry name" value="SpoVT_AbrB"/>
    <property type="match status" value="1"/>
</dbReference>
<keyword evidence="4" id="KW-1185">Reference proteome</keyword>
<feature type="domain" description="SpoVT-AbrB" evidence="2">
    <location>
        <begin position="15"/>
        <end position="61"/>
    </location>
</feature>
<dbReference type="RefSeq" id="WP_281144946.1">
    <property type="nucleotide sequence ID" value="NZ_CP123967.1"/>
</dbReference>
<dbReference type="NCBIfam" id="TIGR01439">
    <property type="entry name" value="lp_hng_hel_AbrB"/>
    <property type="match status" value="1"/>
</dbReference>